<dbReference type="InterPro" id="IPR043167">
    <property type="entry name" value="LpxI_C_sf"/>
</dbReference>
<feature type="domain" description="LpxI C-terminal" evidence="1">
    <location>
        <begin position="140"/>
        <end position="268"/>
    </location>
</feature>
<dbReference type="Gene3D" id="3.40.50.20">
    <property type="match status" value="1"/>
</dbReference>
<dbReference type="EC" id="3.6.1.54" evidence="3"/>
<dbReference type="InterPro" id="IPR041255">
    <property type="entry name" value="LpxI_N"/>
</dbReference>
<dbReference type="RefSeq" id="WP_274150388.1">
    <property type="nucleotide sequence ID" value="NZ_CP117811.1"/>
</dbReference>
<dbReference type="Pfam" id="PF06230">
    <property type="entry name" value="LpxI_C"/>
    <property type="match status" value="1"/>
</dbReference>
<dbReference type="Proteomes" id="UP001214250">
    <property type="component" value="Chromosome 1"/>
</dbReference>
<sequence>MKKTKQLGIIAGRGHYPFLMLRSARKNEVEKIAVAAIQGDASEELEKESDALSWVYPGQINRTIKFFQKQGISEAVMVGQVKPSRLFTGLRPDLRTMLMLGKLKERNADSLFSAVCNEFQKSGITILSAISYLDEHLAGEGQLNNIKADKSRLQDADYAFSVAKEVSRMDIGQSVVVKRGTILAVEGFEGTDKAILRGGELGRGGVTVCKVTKPDHDMRFDVPCIGMRTVDSLIQAKARTLVVESKRTLFIEKERVLEALDKAKIAVIGKVI</sequence>
<dbReference type="PANTHER" id="PTHR39962">
    <property type="entry name" value="BLL4848 PROTEIN"/>
    <property type="match status" value="1"/>
</dbReference>
<keyword evidence="4" id="KW-1185">Reference proteome</keyword>
<dbReference type="GO" id="GO:0016787">
    <property type="term" value="F:hydrolase activity"/>
    <property type="evidence" value="ECO:0007669"/>
    <property type="project" value="UniProtKB-KW"/>
</dbReference>
<evidence type="ECO:0000313" key="4">
    <source>
        <dbReference type="Proteomes" id="UP001214250"/>
    </source>
</evidence>
<gene>
    <name evidence="3" type="primary">lpxI</name>
    <name evidence="3" type="ORF">PQO03_11405</name>
</gene>
<dbReference type="InterPro" id="IPR053174">
    <property type="entry name" value="LpxI"/>
</dbReference>
<feature type="domain" description="LpxI N-terminal" evidence="2">
    <location>
        <begin position="7"/>
        <end position="135"/>
    </location>
</feature>
<reference evidence="3 4" key="1">
    <citation type="submission" date="2023-02" db="EMBL/GenBank/DDBJ databases">
        <title>Genome sequence of Lentisphaera profundi SAORIC-696.</title>
        <authorList>
            <person name="Kim e."/>
            <person name="Cho J.-C."/>
            <person name="Choi A."/>
            <person name="Kang I."/>
        </authorList>
    </citation>
    <scope>NUCLEOTIDE SEQUENCE [LARGE SCALE GENOMIC DNA]</scope>
    <source>
        <strain evidence="3 4">SAORIC-696</strain>
    </source>
</reference>
<protein>
    <submittedName>
        <fullName evidence="3">UDP-2,3-diacylglucosamine diphosphatase LpxI</fullName>
        <ecNumber evidence="3">3.6.1.54</ecNumber>
    </submittedName>
</protein>
<evidence type="ECO:0000313" key="3">
    <source>
        <dbReference type="EMBL" id="WDE96315.1"/>
    </source>
</evidence>
<evidence type="ECO:0000259" key="2">
    <source>
        <dbReference type="Pfam" id="PF17930"/>
    </source>
</evidence>
<name>A0ABY7VQ59_9BACT</name>
<evidence type="ECO:0000259" key="1">
    <source>
        <dbReference type="Pfam" id="PF06230"/>
    </source>
</evidence>
<accession>A0ABY7VQ59</accession>
<dbReference type="EMBL" id="CP117811">
    <property type="protein sequence ID" value="WDE96315.1"/>
    <property type="molecule type" value="Genomic_DNA"/>
</dbReference>
<keyword evidence="3" id="KW-0378">Hydrolase</keyword>
<proteinExistence type="predicted"/>
<dbReference type="Pfam" id="PF17930">
    <property type="entry name" value="LpxI_N"/>
    <property type="match status" value="1"/>
</dbReference>
<organism evidence="3 4">
    <name type="scientific">Lentisphaera profundi</name>
    <dbReference type="NCBI Taxonomy" id="1658616"/>
    <lineage>
        <taxon>Bacteria</taxon>
        <taxon>Pseudomonadati</taxon>
        <taxon>Lentisphaerota</taxon>
        <taxon>Lentisphaeria</taxon>
        <taxon>Lentisphaerales</taxon>
        <taxon>Lentisphaeraceae</taxon>
        <taxon>Lentisphaera</taxon>
    </lineage>
</organism>
<dbReference type="PANTHER" id="PTHR39962:SF1">
    <property type="entry name" value="LPXI FAMILY PROTEIN"/>
    <property type="match status" value="1"/>
</dbReference>
<dbReference type="Gene3D" id="3.40.140.80">
    <property type="match status" value="1"/>
</dbReference>
<dbReference type="InterPro" id="IPR010415">
    <property type="entry name" value="LpxI_C"/>
</dbReference>